<gene>
    <name evidence="1" type="ORF">ABDB84_14480</name>
</gene>
<dbReference type="Pfam" id="PF04325">
    <property type="entry name" value="DUF465"/>
    <property type="match status" value="1"/>
</dbReference>
<protein>
    <submittedName>
        <fullName evidence="1">YdcH family protein</fullName>
    </submittedName>
</protein>
<dbReference type="Gene3D" id="6.10.280.50">
    <property type="match status" value="1"/>
</dbReference>
<dbReference type="InterPro" id="IPR038444">
    <property type="entry name" value="DUF465_sf"/>
</dbReference>
<name>A0ABU9Z154_9RHOO</name>
<comment type="caution">
    <text evidence="1">The sequence shown here is derived from an EMBL/GenBank/DDBJ whole genome shotgun (WGS) entry which is preliminary data.</text>
</comment>
<evidence type="ECO:0000313" key="1">
    <source>
        <dbReference type="EMBL" id="MEN3069690.1"/>
    </source>
</evidence>
<dbReference type="InterPro" id="IPR007420">
    <property type="entry name" value="DUF465"/>
</dbReference>
<organism evidence="1 2">
    <name type="scientific">Uliginosibacterium sediminicola</name>
    <dbReference type="NCBI Taxonomy" id="2024550"/>
    <lineage>
        <taxon>Bacteria</taxon>
        <taxon>Pseudomonadati</taxon>
        <taxon>Pseudomonadota</taxon>
        <taxon>Betaproteobacteria</taxon>
        <taxon>Rhodocyclales</taxon>
        <taxon>Zoogloeaceae</taxon>
        <taxon>Uliginosibacterium</taxon>
    </lineage>
</organism>
<accession>A0ABU9Z154</accession>
<keyword evidence="2" id="KW-1185">Reference proteome</keyword>
<dbReference type="RefSeq" id="WP_345920460.1">
    <property type="nucleotide sequence ID" value="NZ_JBDIVE010000008.1"/>
</dbReference>
<sequence>MMDGIIAQATSLETRLSSLRDEHRQIDDTISHLGQQAAPYDDELVLHRLKKRRLMVRDRITLIERLLTPPSLA</sequence>
<dbReference type="Proteomes" id="UP001410394">
    <property type="component" value="Unassembled WGS sequence"/>
</dbReference>
<dbReference type="EMBL" id="JBDIVE010000008">
    <property type="protein sequence ID" value="MEN3069690.1"/>
    <property type="molecule type" value="Genomic_DNA"/>
</dbReference>
<evidence type="ECO:0000313" key="2">
    <source>
        <dbReference type="Proteomes" id="UP001410394"/>
    </source>
</evidence>
<reference evidence="1 2" key="1">
    <citation type="journal article" date="2018" name="Int. J. Syst. Evol. Microbiol.">
        <title>Uliginosibacterium sediminicola sp. nov., isolated from freshwater sediment.</title>
        <authorList>
            <person name="Hwang W.M."/>
            <person name="Kim S.M."/>
            <person name="Kang K."/>
            <person name="Ahn T.Y."/>
        </authorList>
    </citation>
    <scope>NUCLEOTIDE SEQUENCE [LARGE SCALE GENOMIC DNA]</scope>
    <source>
        <strain evidence="1 2">M1-21</strain>
    </source>
</reference>
<proteinExistence type="predicted"/>